<reference evidence="1 2" key="1">
    <citation type="submission" date="2014-04" db="EMBL/GenBank/DDBJ databases">
        <title>Genome evolution of avian class.</title>
        <authorList>
            <person name="Zhang G."/>
            <person name="Li C."/>
        </authorList>
    </citation>
    <scope>NUCLEOTIDE SEQUENCE [LARGE SCALE GENOMIC DNA]</scope>
    <source>
        <strain evidence="1">BGI_Y956</strain>
    </source>
</reference>
<feature type="non-terminal residue" evidence="1">
    <location>
        <position position="1"/>
    </location>
</feature>
<sequence>ANGPHRLGLELPRGTGLAGSWQTLLPLPICPLCQQLAEGPADFSWWNRRVRRKG</sequence>
<dbReference type="AlphaFoldDB" id="A0A091V301"/>
<evidence type="ECO:0000313" key="2">
    <source>
        <dbReference type="Proteomes" id="UP000053283"/>
    </source>
</evidence>
<dbReference type="EMBL" id="KL410579">
    <property type="protein sequence ID" value="KFQ97366.1"/>
    <property type="molecule type" value="Genomic_DNA"/>
</dbReference>
<gene>
    <name evidence="1" type="ORF">Y956_10806</name>
</gene>
<accession>A0A091V301</accession>
<name>A0A091V301_NIPNI</name>
<organism evidence="1 2">
    <name type="scientific">Nipponia nippon</name>
    <name type="common">Crested ibis</name>
    <name type="synonym">Ibis nippon</name>
    <dbReference type="NCBI Taxonomy" id="128390"/>
    <lineage>
        <taxon>Eukaryota</taxon>
        <taxon>Metazoa</taxon>
        <taxon>Chordata</taxon>
        <taxon>Craniata</taxon>
        <taxon>Vertebrata</taxon>
        <taxon>Euteleostomi</taxon>
        <taxon>Archelosauria</taxon>
        <taxon>Archosauria</taxon>
        <taxon>Dinosauria</taxon>
        <taxon>Saurischia</taxon>
        <taxon>Theropoda</taxon>
        <taxon>Coelurosauria</taxon>
        <taxon>Aves</taxon>
        <taxon>Neognathae</taxon>
        <taxon>Neoaves</taxon>
        <taxon>Aequornithes</taxon>
        <taxon>Pelecaniformes</taxon>
        <taxon>Threskiornithidae</taxon>
        <taxon>Nipponia</taxon>
    </lineage>
</organism>
<feature type="non-terminal residue" evidence="1">
    <location>
        <position position="54"/>
    </location>
</feature>
<dbReference type="Proteomes" id="UP000053283">
    <property type="component" value="Unassembled WGS sequence"/>
</dbReference>
<proteinExistence type="predicted"/>
<protein>
    <submittedName>
        <fullName evidence="1">Uncharacterized protein</fullName>
    </submittedName>
</protein>
<keyword evidence="2" id="KW-1185">Reference proteome</keyword>
<evidence type="ECO:0000313" key="1">
    <source>
        <dbReference type="EMBL" id="KFQ97366.1"/>
    </source>
</evidence>